<dbReference type="Proteomes" id="UP000294933">
    <property type="component" value="Unassembled WGS sequence"/>
</dbReference>
<gene>
    <name evidence="2" type="ORF">BD410DRAFT_150601</name>
</gene>
<dbReference type="AlphaFoldDB" id="A0A4Y7QA95"/>
<dbReference type="PROSITE" id="PS00028">
    <property type="entry name" value="ZINC_FINGER_C2H2_1"/>
    <property type="match status" value="1"/>
</dbReference>
<name>A0A4Y7QA95_9AGAM</name>
<evidence type="ECO:0000313" key="2">
    <source>
        <dbReference type="EMBL" id="TDL23789.1"/>
    </source>
</evidence>
<evidence type="ECO:0000313" key="3">
    <source>
        <dbReference type="Proteomes" id="UP000294933"/>
    </source>
</evidence>
<dbReference type="EMBL" id="ML170169">
    <property type="protein sequence ID" value="TDL23789.1"/>
    <property type="molecule type" value="Genomic_DNA"/>
</dbReference>
<reference evidence="2 3" key="1">
    <citation type="submission" date="2018-06" db="EMBL/GenBank/DDBJ databases">
        <title>A transcriptomic atlas of mushroom development highlights an independent origin of complex multicellularity.</title>
        <authorList>
            <consortium name="DOE Joint Genome Institute"/>
            <person name="Krizsan K."/>
            <person name="Almasi E."/>
            <person name="Merenyi Z."/>
            <person name="Sahu N."/>
            <person name="Viragh M."/>
            <person name="Koszo T."/>
            <person name="Mondo S."/>
            <person name="Kiss B."/>
            <person name="Balint B."/>
            <person name="Kues U."/>
            <person name="Barry K."/>
            <person name="Hegedus J.C."/>
            <person name="Henrissat B."/>
            <person name="Johnson J."/>
            <person name="Lipzen A."/>
            <person name="Ohm R."/>
            <person name="Nagy I."/>
            <person name="Pangilinan J."/>
            <person name="Yan J."/>
            <person name="Xiong Y."/>
            <person name="Grigoriev I.V."/>
            <person name="Hibbett D.S."/>
            <person name="Nagy L.G."/>
        </authorList>
    </citation>
    <scope>NUCLEOTIDE SEQUENCE [LARGE SCALE GENOMIC DNA]</scope>
    <source>
        <strain evidence="2 3">SZMC22713</strain>
    </source>
</reference>
<feature type="domain" description="C2H2-type" evidence="1">
    <location>
        <begin position="111"/>
        <end position="134"/>
    </location>
</feature>
<dbReference type="VEuPathDB" id="FungiDB:BD410DRAFT_150601"/>
<protein>
    <recommendedName>
        <fullName evidence="1">C2H2-type domain-containing protein</fullName>
    </recommendedName>
</protein>
<organism evidence="2 3">
    <name type="scientific">Rickenella mellea</name>
    <dbReference type="NCBI Taxonomy" id="50990"/>
    <lineage>
        <taxon>Eukaryota</taxon>
        <taxon>Fungi</taxon>
        <taxon>Dikarya</taxon>
        <taxon>Basidiomycota</taxon>
        <taxon>Agaricomycotina</taxon>
        <taxon>Agaricomycetes</taxon>
        <taxon>Hymenochaetales</taxon>
        <taxon>Rickenellaceae</taxon>
        <taxon>Rickenella</taxon>
    </lineage>
</organism>
<dbReference type="InterPro" id="IPR013087">
    <property type="entry name" value="Znf_C2H2_type"/>
</dbReference>
<sequence length="149" mass="17357">MGWMDAIMTTAMALWPWSGGYHRERRLTKQLNRQWMLRISQAEKIRPCVLLQSSTLVNVIERFTDAQSVVTLTVWRSIRPTVLREVAQYRAGMRALPLHKNCTDTVQCPFCPRSTCPRMFKGGVALETHVRQKHPDRNHLEIVKKSRSR</sequence>
<accession>A0A4Y7QA95</accession>
<keyword evidence="3" id="KW-1185">Reference proteome</keyword>
<evidence type="ECO:0000259" key="1">
    <source>
        <dbReference type="PROSITE" id="PS00028"/>
    </source>
</evidence>
<proteinExistence type="predicted"/>